<gene>
    <name evidence="2" type="ORF">Amon01_000858900</name>
</gene>
<dbReference type="Proteomes" id="UP001165063">
    <property type="component" value="Unassembled WGS sequence"/>
</dbReference>
<feature type="region of interest" description="Disordered" evidence="1">
    <location>
        <begin position="228"/>
        <end position="443"/>
    </location>
</feature>
<dbReference type="EMBL" id="BSXU01007761">
    <property type="protein sequence ID" value="GMG56522.1"/>
    <property type="molecule type" value="Genomic_DNA"/>
</dbReference>
<keyword evidence="3" id="KW-1185">Reference proteome</keyword>
<feature type="compositionally biased region" description="Polar residues" evidence="1">
    <location>
        <begin position="480"/>
        <end position="500"/>
    </location>
</feature>
<feature type="compositionally biased region" description="Low complexity" evidence="1">
    <location>
        <begin position="72"/>
        <end position="90"/>
    </location>
</feature>
<feature type="compositionally biased region" description="Polar residues" evidence="1">
    <location>
        <begin position="54"/>
        <end position="63"/>
    </location>
</feature>
<proteinExistence type="predicted"/>
<comment type="caution">
    <text evidence="2">The sequence shown here is derived from an EMBL/GenBank/DDBJ whole genome shotgun (WGS) entry which is preliminary data.</text>
</comment>
<feature type="region of interest" description="Disordered" evidence="1">
    <location>
        <begin position="1"/>
        <end position="214"/>
    </location>
</feature>
<feature type="compositionally biased region" description="Polar residues" evidence="1">
    <location>
        <begin position="274"/>
        <end position="283"/>
    </location>
</feature>
<feature type="compositionally biased region" description="Low complexity" evidence="1">
    <location>
        <begin position="299"/>
        <end position="321"/>
    </location>
</feature>
<accession>A0A9W7DK16</accession>
<dbReference type="AlphaFoldDB" id="A0A9W7DK16"/>
<evidence type="ECO:0000313" key="2">
    <source>
        <dbReference type="EMBL" id="GMG56522.1"/>
    </source>
</evidence>
<organism evidence="2 3">
    <name type="scientific">Ambrosiozyma monospora</name>
    <name type="common">Yeast</name>
    <name type="synonym">Endomycopsis monosporus</name>
    <dbReference type="NCBI Taxonomy" id="43982"/>
    <lineage>
        <taxon>Eukaryota</taxon>
        <taxon>Fungi</taxon>
        <taxon>Dikarya</taxon>
        <taxon>Ascomycota</taxon>
        <taxon>Saccharomycotina</taxon>
        <taxon>Pichiomycetes</taxon>
        <taxon>Pichiales</taxon>
        <taxon>Pichiaceae</taxon>
        <taxon>Ambrosiozyma</taxon>
    </lineage>
</organism>
<name>A0A9W7DK16_AMBMO</name>
<evidence type="ECO:0000313" key="3">
    <source>
        <dbReference type="Proteomes" id="UP001165063"/>
    </source>
</evidence>
<evidence type="ECO:0000256" key="1">
    <source>
        <dbReference type="SAM" id="MobiDB-lite"/>
    </source>
</evidence>
<sequence>MSSNDHIRNSYQSAAAGPGGPPSANKRNRKFHNNHYMSFHQHHKQQPNPLPYSHQPSINPFSSRRQEKDKNSTVVSSSSSTTSSSTVPTSQQPLQSQNDQFQLHSYSSRANGFQQPNNINGKPIRRGTTNLPSQSSYFRNSGSGGVGPPGAGPPPPPPGSRYSDHYSQMQGYPPSTVEHSPYSHHLHPSHSYGGARRTSNFGSGSGKERYGPYDEMSMNINMNMNRRGDLIMNGSSKDQRYTSAHPKGQTRSISGSGPGGGAVSSARPRGGFRTVSSGSANSDEQQDYIHRSGPPSVTGYGFNSRYGNNNSNSNSANSGNGTDVKKDYQFNNNDASKFSKAIPIPSTHVKSSSISSVSDPKEEEEDLFPDKAQKASSPSVQQQDGQRKENGISSNRSTIITPVKQEQPDSERQSTTEVTDVQNRKELESNTISTDDSKKPADDSLIFEAADSTVIIHPKPTEANPEPIAEYDHLRGISPLNIQHSSSEESTYTPTIGSKS</sequence>
<feature type="compositionally biased region" description="Polar residues" evidence="1">
    <location>
        <begin position="91"/>
        <end position="120"/>
    </location>
</feature>
<reference evidence="2" key="1">
    <citation type="submission" date="2023-04" db="EMBL/GenBank/DDBJ databases">
        <title>Ambrosiozyma monospora NBRC 1965.</title>
        <authorList>
            <person name="Ichikawa N."/>
            <person name="Sato H."/>
            <person name="Tonouchi N."/>
        </authorList>
    </citation>
    <scope>NUCLEOTIDE SEQUENCE</scope>
    <source>
        <strain evidence="2">NBRC 1965</strain>
    </source>
</reference>
<feature type="compositionally biased region" description="Polar residues" evidence="1">
    <location>
        <begin position="391"/>
        <end position="400"/>
    </location>
</feature>
<feature type="compositionally biased region" description="Polar residues" evidence="1">
    <location>
        <begin position="374"/>
        <end position="384"/>
    </location>
</feature>
<protein>
    <submittedName>
        <fullName evidence="2">Unnamed protein product</fullName>
    </submittedName>
</protein>
<feature type="region of interest" description="Disordered" evidence="1">
    <location>
        <begin position="456"/>
        <end position="500"/>
    </location>
</feature>
<feature type="compositionally biased region" description="Polar residues" evidence="1">
    <location>
        <begin position="127"/>
        <end position="140"/>
    </location>
</feature>
<feature type="compositionally biased region" description="Pro residues" evidence="1">
    <location>
        <begin position="150"/>
        <end position="159"/>
    </location>
</feature>